<dbReference type="InterPro" id="IPR011344">
    <property type="entry name" value="ssDNA-bd"/>
</dbReference>
<evidence type="ECO:0000256" key="3">
    <source>
        <dbReference type="PIRNR" id="PIRNR002070"/>
    </source>
</evidence>
<dbReference type="GO" id="GO:0006281">
    <property type="term" value="P:DNA repair"/>
    <property type="evidence" value="ECO:0007669"/>
    <property type="project" value="UniProtKB-UniRule"/>
</dbReference>
<keyword evidence="6" id="KW-1185">Reference proteome</keyword>
<dbReference type="InterPro" id="IPR012340">
    <property type="entry name" value="NA-bd_OB-fold"/>
</dbReference>
<keyword evidence="2" id="KW-0227">DNA damage</keyword>
<keyword evidence="2" id="KW-0235">DNA replication</keyword>
<keyword evidence="2" id="KW-0234">DNA repair</keyword>
<comment type="subunit">
    <text evidence="2">Homotetramer.</text>
</comment>
<dbReference type="NCBIfam" id="TIGR00621">
    <property type="entry name" value="ssb"/>
    <property type="match status" value="1"/>
</dbReference>
<dbReference type="Proteomes" id="UP000054262">
    <property type="component" value="Unassembled WGS sequence"/>
</dbReference>
<dbReference type="EMBL" id="AAUX01000001">
    <property type="protein sequence ID" value="EAV46733.1"/>
    <property type="molecule type" value="Genomic_DNA"/>
</dbReference>
<feature type="short sequence motif" description="Important for interaction with partner proteins" evidence="2">
    <location>
        <begin position="143"/>
        <end position="148"/>
    </location>
</feature>
<dbReference type="OrthoDB" id="9809878at2"/>
<dbReference type="GO" id="GO:0006260">
    <property type="term" value="P:DNA replication"/>
    <property type="evidence" value="ECO:0007669"/>
    <property type="project" value="UniProtKB-UniRule"/>
</dbReference>
<dbReference type="PANTHER" id="PTHR10302:SF27">
    <property type="entry name" value="SINGLE-STRANDED DNA-BINDING PROTEIN"/>
    <property type="match status" value="1"/>
</dbReference>
<dbReference type="PANTHER" id="PTHR10302">
    <property type="entry name" value="SINGLE-STRANDED DNA-BINDING PROTEIN"/>
    <property type="match status" value="1"/>
</dbReference>
<evidence type="ECO:0000256" key="4">
    <source>
        <dbReference type="SAM" id="MobiDB-lite"/>
    </source>
</evidence>
<gene>
    <name evidence="5" type="ORF">MB2181_01630</name>
</gene>
<dbReference type="HAMAP" id="MF_00984">
    <property type="entry name" value="SSB"/>
    <property type="match status" value="1"/>
</dbReference>
<dbReference type="PIRSF" id="PIRSF002070">
    <property type="entry name" value="SSB"/>
    <property type="match status" value="1"/>
</dbReference>
<feature type="region of interest" description="Disordered" evidence="4">
    <location>
        <begin position="104"/>
        <end position="148"/>
    </location>
</feature>
<dbReference type="CDD" id="cd04496">
    <property type="entry name" value="SSB_OBF"/>
    <property type="match status" value="1"/>
</dbReference>
<evidence type="ECO:0000313" key="5">
    <source>
        <dbReference type="EMBL" id="EAV46733.1"/>
    </source>
</evidence>
<accession>A0P5C3</accession>
<dbReference type="GO" id="GO:0006310">
    <property type="term" value="P:DNA recombination"/>
    <property type="evidence" value="ECO:0007669"/>
    <property type="project" value="UniProtKB-UniRule"/>
</dbReference>
<evidence type="ECO:0000313" key="6">
    <source>
        <dbReference type="Proteomes" id="UP000054262"/>
    </source>
</evidence>
<comment type="caution">
    <text evidence="5">The sequence shown here is derived from an EMBL/GenBank/DDBJ whole genome shotgun (WGS) entry which is preliminary data.</text>
</comment>
<proteinExistence type="inferred from homology"/>
<reference evidence="5 6" key="1">
    <citation type="submission" date="2006-11" db="EMBL/GenBank/DDBJ databases">
        <authorList>
            <person name="Giovannoni S."/>
            <person name="Vergin K."/>
            <person name="Ferriera S."/>
            <person name="Johnson J."/>
            <person name="Kravitz S."/>
            <person name="Beeson K."/>
            <person name="Sutton G."/>
            <person name="Rogers Y.-H."/>
            <person name="Friedman R."/>
            <person name="Frazier M."/>
            <person name="Venter J.C."/>
        </authorList>
    </citation>
    <scope>NUCLEOTIDE SEQUENCE [LARGE SCALE GENOMIC DNA]</scope>
    <source>
        <strain evidence="5 6">HTCC2181</strain>
    </source>
</reference>
<evidence type="ECO:0000256" key="2">
    <source>
        <dbReference type="HAMAP-Rule" id="MF_00984"/>
    </source>
</evidence>
<dbReference type="PROSITE" id="PS50935">
    <property type="entry name" value="SSB"/>
    <property type="match status" value="1"/>
</dbReference>
<dbReference type="SUPFAM" id="SSF50249">
    <property type="entry name" value="Nucleic acid-binding proteins"/>
    <property type="match status" value="1"/>
</dbReference>
<protein>
    <recommendedName>
        <fullName evidence="2 3">Single-stranded DNA-binding protein</fullName>
        <shortName evidence="2">SSB</shortName>
    </recommendedName>
</protein>
<dbReference type="GO" id="GO:0009295">
    <property type="term" value="C:nucleoid"/>
    <property type="evidence" value="ECO:0007669"/>
    <property type="project" value="TreeGrafter"/>
</dbReference>
<evidence type="ECO:0000256" key="1">
    <source>
        <dbReference type="ARBA" id="ARBA00023125"/>
    </source>
</evidence>
<dbReference type="Gene3D" id="2.40.50.140">
    <property type="entry name" value="Nucleic acid-binding proteins"/>
    <property type="match status" value="1"/>
</dbReference>
<comment type="caution">
    <text evidence="2">Lacks conserved residue(s) required for the propagation of feature annotation.</text>
</comment>
<dbReference type="GO" id="GO:0003697">
    <property type="term" value="F:single-stranded DNA binding"/>
    <property type="evidence" value="ECO:0007669"/>
    <property type="project" value="UniProtKB-UniRule"/>
</dbReference>
<keyword evidence="2" id="KW-0233">DNA recombination</keyword>
<keyword evidence="1 2" id="KW-0238">DNA-binding</keyword>
<dbReference type="AlphaFoldDB" id="A0P5C3"/>
<name>A0P5C3_9PROT</name>
<sequence length="148" mass="16222">MSVNKVILVGRLGRDPEARYTANQQPICSFAVATSRRYKDKEGNNQEQTEWHNISMFGKLAEIGNQYLKKGSQVYLEGRLQTNKSEKDGQTRYFTQIVADQMTMLGSKDGGGSSNDAGMNQAAPASSSQPTAAPAASSFDEFEDDIPF</sequence>
<dbReference type="Pfam" id="PF00436">
    <property type="entry name" value="SSB"/>
    <property type="match status" value="1"/>
</dbReference>
<dbReference type="InterPro" id="IPR000424">
    <property type="entry name" value="Primosome_PriB/ssb"/>
</dbReference>
<feature type="compositionally biased region" description="Low complexity" evidence="4">
    <location>
        <begin position="121"/>
        <end position="138"/>
    </location>
</feature>
<comment type="function">
    <text evidence="2">Plays an important role in DNA replication, recombination and repair. Binds to ssDNA and to an array of partner proteins to recruit them to their sites of action during DNA metabolism.</text>
</comment>
<organism evidence="5 6">
    <name type="scientific">Methylophilales bacterium HTCC2181</name>
    <dbReference type="NCBI Taxonomy" id="383631"/>
    <lineage>
        <taxon>Bacteria</taxon>
        <taxon>Pseudomonadati</taxon>
        <taxon>Pseudomonadota</taxon>
        <taxon>Betaproteobacteria</taxon>
        <taxon>Nitrosomonadales</taxon>
        <taxon>OM43 clade</taxon>
    </lineage>
</organism>